<protein>
    <recommendedName>
        <fullName evidence="3">cysteine-S-conjugate beta-lyase</fullName>
        <ecNumber evidence="3">4.4.1.13</ecNumber>
    </recommendedName>
</protein>
<reference evidence="10 11" key="1">
    <citation type="journal article" date="2013" name="Int. J. Syst. Evol. Microbiol.">
        <title>Tumebacillus flagellatus sp. nov., an alpha-amylase/pullulanase-producing bacterium isolated from cassava wastewater.</title>
        <authorList>
            <person name="Wang Q."/>
            <person name="Xie N."/>
            <person name="Qin Y."/>
            <person name="Shen N."/>
            <person name="Zhu J."/>
            <person name="Mi H."/>
            <person name="Huang R."/>
        </authorList>
    </citation>
    <scope>NUCLEOTIDE SEQUENCE [LARGE SCALE GENOMIC DNA]</scope>
    <source>
        <strain evidence="10 11">GST4</strain>
    </source>
</reference>
<dbReference type="PIRSF" id="PIRSF001434">
    <property type="entry name" value="CGS"/>
    <property type="match status" value="1"/>
</dbReference>
<dbReference type="CDD" id="cd00614">
    <property type="entry name" value="CGS_like"/>
    <property type="match status" value="1"/>
</dbReference>
<comment type="caution">
    <text evidence="10">The sequence shown here is derived from an EMBL/GenBank/DDBJ whole genome shotgun (WGS) entry which is preliminary data.</text>
</comment>
<feature type="modified residue" description="N6-(pyridoxal phosphate)lysine" evidence="8">
    <location>
        <position position="200"/>
    </location>
</feature>
<gene>
    <name evidence="10" type="ORF">EL26_05165</name>
</gene>
<evidence type="ECO:0000256" key="8">
    <source>
        <dbReference type="PIRSR" id="PIRSR001434-2"/>
    </source>
</evidence>
<dbReference type="PANTHER" id="PTHR11808">
    <property type="entry name" value="TRANS-SULFURATION ENZYME FAMILY MEMBER"/>
    <property type="match status" value="1"/>
</dbReference>
<evidence type="ECO:0000256" key="2">
    <source>
        <dbReference type="ARBA" id="ARBA00009077"/>
    </source>
</evidence>
<keyword evidence="7" id="KW-0456">Lyase</keyword>
<comment type="similarity">
    <text evidence="2 9">Belongs to the trans-sulfuration enzymes family.</text>
</comment>
<dbReference type="EMBL" id="JMIR01000004">
    <property type="protein sequence ID" value="KEO84491.1"/>
    <property type="molecule type" value="Genomic_DNA"/>
</dbReference>
<evidence type="ECO:0000256" key="9">
    <source>
        <dbReference type="RuleBase" id="RU362118"/>
    </source>
</evidence>
<evidence type="ECO:0000256" key="4">
    <source>
        <dbReference type="ARBA" id="ARBA00022605"/>
    </source>
</evidence>
<dbReference type="InterPro" id="IPR054542">
    <property type="entry name" value="Cys_met_metab_PP"/>
</dbReference>
<keyword evidence="10" id="KW-0808">Transferase</keyword>
<dbReference type="STRING" id="1157490.EL26_05165"/>
<dbReference type="OrthoDB" id="9803887at2"/>
<name>A0A074LQT4_9BACL</name>
<keyword evidence="11" id="KW-1185">Reference proteome</keyword>
<dbReference type="RefSeq" id="WP_038085099.1">
    <property type="nucleotide sequence ID" value="NZ_JMIR01000004.1"/>
</dbReference>
<evidence type="ECO:0000256" key="6">
    <source>
        <dbReference type="ARBA" id="ARBA00023167"/>
    </source>
</evidence>
<dbReference type="Proteomes" id="UP000027931">
    <property type="component" value="Unassembled WGS sequence"/>
</dbReference>
<dbReference type="FunFam" id="3.40.640.10:FF:000009">
    <property type="entry name" value="Cystathionine gamma-synthase homolog"/>
    <property type="match status" value="1"/>
</dbReference>
<dbReference type="Pfam" id="PF01053">
    <property type="entry name" value="Cys_Met_Meta_PP"/>
    <property type="match status" value="1"/>
</dbReference>
<sequence>MTEKNTTFATRVLHTGNEIDPVTGAAAFPIYQASTFHQEDPWNPPAYEYARSGNPTRNAVEDAVAKLENGTRGFAFGSGMAAITTTLFLFSQGDHIVACDDIYGGTFRALTQLINRFGIETTFVDATNLDEIRAAIRPNTKGLFLETPSNPTMKIIDLAGAAQIAKEHGLLSIIDNTFMTPYLQRPLDLGIDIVVHSATKFLGGHSDVVAGVVVTRDEELGKRLYFLQNACGGVLGPQDCFLLQRGLKTLKVRMDASCAGAEKIAQYLYERGDIEKVYYPGLPTHAGHEIQKAQADGFGAVVSFDLGNEARARKLMERVQLPLVAVSLGAVESILSYPRMMSHNGMPANERLKRGIGDGLLRFSIGLEDPDDLIADLEQALK</sequence>
<keyword evidence="6" id="KW-0486">Methionine biosynthesis</keyword>
<dbReference type="GO" id="GO:0005737">
    <property type="term" value="C:cytoplasm"/>
    <property type="evidence" value="ECO:0007669"/>
    <property type="project" value="TreeGrafter"/>
</dbReference>
<dbReference type="GO" id="GO:0009086">
    <property type="term" value="P:methionine biosynthetic process"/>
    <property type="evidence" value="ECO:0007669"/>
    <property type="project" value="UniProtKB-KW"/>
</dbReference>
<dbReference type="EC" id="4.4.1.13" evidence="3"/>
<evidence type="ECO:0000256" key="3">
    <source>
        <dbReference type="ARBA" id="ARBA00012224"/>
    </source>
</evidence>
<dbReference type="PANTHER" id="PTHR11808:SF50">
    <property type="entry name" value="CYSTATHIONINE BETA-LYASE"/>
    <property type="match status" value="1"/>
</dbReference>
<organism evidence="10 11">
    <name type="scientific">Tumebacillus flagellatus</name>
    <dbReference type="NCBI Taxonomy" id="1157490"/>
    <lineage>
        <taxon>Bacteria</taxon>
        <taxon>Bacillati</taxon>
        <taxon>Bacillota</taxon>
        <taxon>Bacilli</taxon>
        <taxon>Bacillales</taxon>
        <taxon>Alicyclobacillaceae</taxon>
        <taxon>Tumebacillus</taxon>
    </lineage>
</organism>
<dbReference type="FunFam" id="3.90.1150.10:FF:000033">
    <property type="entry name" value="Cystathionine gamma-synthase"/>
    <property type="match status" value="1"/>
</dbReference>
<evidence type="ECO:0000256" key="1">
    <source>
        <dbReference type="ARBA" id="ARBA00001933"/>
    </source>
</evidence>
<dbReference type="GO" id="GO:0016740">
    <property type="term" value="F:transferase activity"/>
    <property type="evidence" value="ECO:0007669"/>
    <property type="project" value="UniProtKB-KW"/>
</dbReference>
<evidence type="ECO:0000313" key="11">
    <source>
        <dbReference type="Proteomes" id="UP000027931"/>
    </source>
</evidence>
<proteinExistence type="inferred from homology"/>
<dbReference type="InterPro" id="IPR000277">
    <property type="entry name" value="Cys/Met-Metab_PyrdxlP-dep_enz"/>
</dbReference>
<evidence type="ECO:0000313" key="10">
    <source>
        <dbReference type="EMBL" id="KEO84491.1"/>
    </source>
</evidence>
<dbReference type="eggNOG" id="COG0626">
    <property type="taxonomic scope" value="Bacteria"/>
</dbReference>
<keyword evidence="5 8" id="KW-0663">Pyridoxal phosphate</keyword>
<evidence type="ECO:0000256" key="7">
    <source>
        <dbReference type="ARBA" id="ARBA00023239"/>
    </source>
</evidence>
<dbReference type="GO" id="GO:0019346">
    <property type="term" value="P:transsulfuration"/>
    <property type="evidence" value="ECO:0007669"/>
    <property type="project" value="InterPro"/>
</dbReference>
<dbReference type="InterPro" id="IPR015424">
    <property type="entry name" value="PyrdxlP-dep_Trfase"/>
</dbReference>
<dbReference type="PROSITE" id="PS00868">
    <property type="entry name" value="CYS_MET_METAB_PP"/>
    <property type="match status" value="1"/>
</dbReference>
<dbReference type="SUPFAM" id="SSF53383">
    <property type="entry name" value="PLP-dependent transferases"/>
    <property type="match status" value="1"/>
</dbReference>
<dbReference type="Gene3D" id="3.40.640.10">
    <property type="entry name" value="Type I PLP-dependent aspartate aminotransferase-like (Major domain)"/>
    <property type="match status" value="1"/>
</dbReference>
<keyword evidence="4" id="KW-0028">Amino-acid biosynthesis</keyword>
<dbReference type="Gene3D" id="3.90.1150.10">
    <property type="entry name" value="Aspartate Aminotransferase, domain 1"/>
    <property type="match status" value="1"/>
</dbReference>
<dbReference type="GO" id="GO:0047804">
    <property type="term" value="F:cysteine-S-conjugate beta-lyase activity"/>
    <property type="evidence" value="ECO:0007669"/>
    <property type="project" value="UniProtKB-EC"/>
</dbReference>
<accession>A0A074LQT4</accession>
<dbReference type="InterPro" id="IPR015421">
    <property type="entry name" value="PyrdxlP-dep_Trfase_major"/>
</dbReference>
<comment type="cofactor">
    <cofactor evidence="1 9">
        <name>pyridoxal 5'-phosphate</name>
        <dbReference type="ChEBI" id="CHEBI:597326"/>
    </cofactor>
</comment>
<dbReference type="AlphaFoldDB" id="A0A074LQT4"/>
<evidence type="ECO:0000256" key="5">
    <source>
        <dbReference type="ARBA" id="ARBA00022898"/>
    </source>
</evidence>
<dbReference type="GO" id="GO:0030170">
    <property type="term" value="F:pyridoxal phosphate binding"/>
    <property type="evidence" value="ECO:0007669"/>
    <property type="project" value="InterPro"/>
</dbReference>
<dbReference type="InterPro" id="IPR015422">
    <property type="entry name" value="PyrdxlP-dep_Trfase_small"/>
</dbReference>